<evidence type="ECO:0000256" key="8">
    <source>
        <dbReference type="PROSITE-ProRule" id="PRU01172"/>
    </source>
</evidence>
<name>A0AA47MHK5_MERPO</name>
<evidence type="ECO:0000313" key="12">
    <source>
        <dbReference type="Proteomes" id="UP001174136"/>
    </source>
</evidence>
<evidence type="ECO:0000256" key="6">
    <source>
        <dbReference type="ARBA" id="ARBA00023157"/>
    </source>
</evidence>
<feature type="domain" description="Pentraxin (PTX)" evidence="10">
    <location>
        <begin position="21"/>
        <end position="191"/>
    </location>
</feature>
<keyword evidence="5 9" id="KW-0106">Calcium</keyword>
<comment type="subunit">
    <text evidence="9">Homopentamer. Pentaxin (or pentraxin) have a discoid arrangement of 5 non-covalently bound subunits.</text>
</comment>
<comment type="similarity">
    <text evidence="7 9">Belongs to the pentraxin family.</text>
</comment>
<dbReference type="GO" id="GO:0046872">
    <property type="term" value="F:metal ion binding"/>
    <property type="evidence" value="ECO:0007669"/>
    <property type="project" value="UniProtKB-KW"/>
</dbReference>
<dbReference type="EMBL" id="JAOPHQ010004267">
    <property type="protein sequence ID" value="KAK0140194.1"/>
    <property type="molecule type" value="Genomic_DNA"/>
</dbReference>
<protein>
    <recommendedName>
        <fullName evidence="9">Pentraxin family member</fullName>
    </recommendedName>
</protein>
<evidence type="ECO:0000256" key="4">
    <source>
        <dbReference type="ARBA" id="ARBA00022729"/>
    </source>
</evidence>
<evidence type="ECO:0000259" key="10">
    <source>
        <dbReference type="PROSITE" id="PS51828"/>
    </source>
</evidence>
<keyword evidence="12" id="KW-1185">Reference proteome</keyword>
<dbReference type="InterPro" id="IPR013320">
    <property type="entry name" value="ConA-like_dom_sf"/>
</dbReference>
<dbReference type="AlphaFoldDB" id="A0AA47MHK5"/>
<keyword evidence="2" id="KW-0964">Secreted</keyword>
<dbReference type="SUPFAM" id="SSF49899">
    <property type="entry name" value="Concanavalin A-like lectins/glucanases"/>
    <property type="match status" value="1"/>
</dbReference>
<evidence type="ECO:0000256" key="1">
    <source>
        <dbReference type="ARBA" id="ARBA00004613"/>
    </source>
</evidence>
<dbReference type="InterPro" id="IPR051005">
    <property type="entry name" value="Pentraxin_domain"/>
</dbReference>
<reference evidence="11" key="1">
    <citation type="journal article" date="2023" name="Front. Mar. Sci.">
        <title>A new Merluccius polli reference genome to investigate the effects of global change in West African waters.</title>
        <authorList>
            <person name="Mateo J.L."/>
            <person name="Blanco-Fernandez C."/>
            <person name="Garcia-Vazquez E."/>
            <person name="Machado-Schiaffino G."/>
        </authorList>
    </citation>
    <scope>NUCLEOTIDE SEQUENCE</scope>
    <source>
        <strain evidence="11">C29</strain>
        <tissue evidence="11">Fin</tissue>
    </source>
</reference>
<evidence type="ECO:0000256" key="2">
    <source>
        <dbReference type="ARBA" id="ARBA00022525"/>
    </source>
</evidence>
<dbReference type="GO" id="GO:0005576">
    <property type="term" value="C:extracellular region"/>
    <property type="evidence" value="ECO:0007669"/>
    <property type="project" value="UniProtKB-SubCell"/>
</dbReference>
<comment type="caution">
    <text evidence="8">Lacks conserved residue(s) required for the propagation of feature annotation.</text>
</comment>
<evidence type="ECO:0000256" key="3">
    <source>
        <dbReference type="ARBA" id="ARBA00022723"/>
    </source>
</evidence>
<evidence type="ECO:0000256" key="5">
    <source>
        <dbReference type="ARBA" id="ARBA00022837"/>
    </source>
</evidence>
<gene>
    <name evidence="11" type="primary">APCS_2</name>
    <name evidence="11" type="ORF">N1851_022892</name>
</gene>
<evidence type="ECO:0000256" key="7">
    <source>
        <dbReference type="ARBA" id="ARBA00038102"/>
    </source>
</evidence>
<evidence type="ECO:0000256" key="9">
    <source>
        <dbReference type="RuleBase" id="RU362112"/>
    </source>
</evidence>
<accession>A0AA47MHK5</accession>
<dbReference type="SMART" id="SM00159">
    <property type="entry name" value="PTX"/>
    <property type="match status" value="1"/>
</dbReference>
<dbReference type="PANTHER" id="PTHR45869:SF7">
    <property type="entry name" value="C-REACTIVE PROTEIN"/>
    <property type="match status" value="1"/>
</dbReference>
<feature type="chain" id="PRO_5041489778" description="Pentraxin family member" evidence="9">
    <location>
        <begin position="17"/>
        <end position="241"/>
    </location>
</feature>
<organism evidence="11 12">
    <name type="scientific">Merluccius polli</name>
    <name type="common">Benguela hake</name>
    <name type="synonym">Merluccius cadenati</name>
    <dbReference type="NCBI Taxonomy" id="89951"/>
    <lineage>
        <taxon>Eukaryota</taxon>
        <taxon>Metazoa</taxon>
        <taxon>Chordata</taxon>
        <taxon>Craniata</taxon>
        <taxon>Vertebrata</taxon>
        <taxon>Euteleostomi</taxon>
        <taxon>Actinopterygii</taxon>
        <taxon>Neopterygii</taxon>
        <taxon>Teleostei</taxon>
        <taxon>Neoteleostei</taxon>
        <taxon>Acanthomorphata</taxon>
        <taxon>Zeiogadaria</taxon>
        <taxon>Gadariae</taxon>
        <taxon>Gadiformes</taxon>
        <taxon>Gadoidei</taxon>
        <taxon>Merlucciidae</taxon>
        <taxon>Merluccius</taxon>
    </lineage>
</organism>
<sequence>MKSLLIVVMLTVCAAALEDLTGKMLSFPQETKTDHVKLFTTKDEFKAITVCLRSFTDLSRNHGLFSLATPSFANGFLIFKKGASDQVELNVRNKGTTVYGQEYMLNTWQSVCASWDGKTGLEQDSHGGGFDLQQAFIGMIADVHMWDFILSPCEIQRFVDDLNFSPGNVINWRALQYEISSMYPKDVQYIPWQGSGVLPECRVMPAYGLVLRISTCAKTLKGTRHPQVKLGHSPQSLELDE</sequence>
<keyword evidence="3 9" id="KW-0479">Metal-binding</keyword>
<evidence type="ECO:0000313" key="11">
    <source>
        <dbReference type="EMBL" id="KAK0140194.1"/>
    </source>
</evidence>
<dbReference type="PRINTS" id="PR00895">
    <property type="entry name" value="PENTAXIN"/>
</dbReference>
<dbReference type="Gene3D" id="2.60.120.200">
    <property type="match status" value="2"/>
</dbReference>
<proteinExistence type="inferred from homology"/>
<comment type="subcellular location">
    <subcellularLocation>
        <location evidence="1 9">Secreted</location>
    </subcellularLocation>
</comment>
<comment type="cofactor">
    <cofactor evidence="9">
        <name>Ca(2+)</name>
        <dbReference type="ChEBI" id="CHEBI:29108"/>
    </cofactor>
    <text evidence="9">Binds 2 calcium ions per subunit.</text>
</comment>
<keyword evidence="4 9" id="KW-0732">Signal</keyword>
<keyword evidence="6" id="KW-1015">Disulfide bond</keyword>
<dbReference type="Pfam" id="PF00354">
    <property type="entry name" value="Pentaxin"/>
    <property type="match status" value="1"/>
</dbReference>
<feature type="signal peptide" evidence="9">
    <location>
        <begin position="1"/>
        <end position="16"/>
    </location>
</feature>
<comment type="caution">
    <text evidence="11">The sequence shown here is derived from an EMBL/GenBank/DDBJ whole genome shotgun (WGS) entry which is preliminary data.</text>
</comment>
<dbReference type="PANTHER" id="PTHR45869">
    <property type="entry name" value="C-REACTIVE PROTEIN-RELATED"/>
    <property type="match status" value="1"/>
</dbReference>
<dbReference type="Proteomes" id="UP001174136">
    <property type="component" value="Unassembled WGS sequence"/>
</dbReference>
<dbReference type="InterPro" id="IPR001759">
    <property type="entry name" value="PTX_dom"/>
</dbReference>
<dbReference type="PROSITE" id="PS51828">
    <property type="entry name" value="PTX_2"/>
    <property type="match status" value="1"/>
</dbReference>